<keyword evidence="4 5" id="KW-0472">Membrane</keyword>
<evidence type="ECO:0000313" key="7">
    <source>
        <dbReference type="EMBL" id="GMG19371.1"/>
    </source>
</evidence>
<feature type="transmembrane region" description="Helical" evidence="5">
    <location>
        <begin position="187"/>
        <end position="208"/>
    </location>
</feature>
<dbReference type="EMBL" id="BSXU01000113">
    <property type="protein sequence ID" value="GMG19371.1"/>
    <property type="molecule type" value="Genomic_DNA"/>
</dbReference>
<dbReference type="Proteomes" id="UP001165063">
    <property type="component" value="Unassembled WGS sequence"/>
</dbReference>
<dbReference type="PANTHER" id="PTHR23051:SF0">
    <property type="entry name" value="SOLUTE CARRIER FAMILY 35 MEMBER F5"/>
    <property type="match status" value="1"/>
</dbReference>
<feature type="transmembrane region" description="Helical" evidence="5">
    <location>
        <begin position="259"/>
        <end position="279"/>
    </location>
</feature>
<evidence type="ECO:0000259" key="6">
    <source>
        <dbReference type="Pfam" id="PF00892"/>
    </source>
</evidence>
<feature type="transmembrane region" description="Helical" evidence="5">
    <location>
        <begin position="456"/>
        <end position="478"/>
    </location>
</feature>
<reference evidence="7" key="1">
    <citation type="submission" date="2023-04" db="EMBL/GenBank/DDBJ databases">
        <title>Ambrosiozyma monospora NBRC 1965.</title>
        <authorList>
            <person name="Ichikawa N."/>
            <person name="Sato H."/>
            <person name="Tonouchi N."/>
        </authorList>
    </citation>
    <scope>NUCLEOTIDE SEQUENCE</scope>
    <source>
        <strain evidence="7">NBRC 1965</strain>
    </source>
</reference>
<evidence type="ECO:0000256" key="4">
    <source>
        <dbReference type="ARBA" id="ARBA00023136"/>
    </source>
</evidence>
<evidence type="ECO:0000256" key="1">
    <source>
        <dbReference type="ARBA" id="ARBA00004141"/>
    </source>
</evidence>
<dbReference type="OrthoDB" id="1436450at2759"/>
<proteinExistence type="predicted"/>
<feature type="transmembrane region" description="Helical" evidence="5">
    <location>
        <begin position="427"/>
        <end position="449"/>
    </location>
</feature>
<name>A0A9W7DGG5_AMBMO</name>
<comment type="subcellular location">
    <subcellularLocation>
        <location evidence="1">Membrane</location>
        <topology evidence="1">Multi-pass membrane protein</topology>
    </subcellularLocation>
</comment>
<keyword evidence="3 5" id="KW-1133">Transmembrane helix</keyword>
<dbReference type="Pfam" id="PF00892">
    <property type="entry name" value="EamA"/>
    <property type="match status" value="1"/>
</dbReference>
<feature type="transmembrane region" description="Helical" evidence="5">
    <location>
        <begin position="314"/>
        <end position="335"/>
    </location>
</feature>
<keyword evidence="8" id="KW-1185">Reference proteome</keyword>
<feature type="transmembrane region" description="Helical" evidence="5">
    <location>
        <begin position="484"/>
        <end position="502"/>
    </location>
</feature>
<feature type="transmembrane region" description="Helical" evidence="5">
    <location>
        <begin position="155"/>
        <end position="175"/>
    </location>
</feature>
<sequence>MESNSTSQETESFHFNNPLSISISNNMTNIDEDSSIPSCPTSPLSSKSTTVNVHLTKSVIRSPVIRLKSPVIHTQHLVYKGNISRVNTQLANDSPSLVVSKTATARTPLLLIRSPELYLDDTLDCMSNRNYSEMYDDEIVEEVVDIIKAEERKKFWTGFFYLFMVVICWVFAVQLTNNVMKGSDYNHPIFCAYVNGCFFMMFGIKSFFKFIVRYWKKFRTIISTRVTDDDHSSFHDEDSSYDDAIILNTPNIRLSSKQIFIVAMQAASLYFFSCCLSTSSLKFTSASNQTILATTSSVFTLIIGAFCKVEKITLLKVISIIASIGGILLITLGNFKPTSGMDSFILESAVAVISDAELGDLMALLGACLYSGYLILLRLKLGEQTNDTDDSIVYGLIGVNTTLFLFPFLVIAHLLGLEPLTMPESKTILLIILISGLLNAISDYCAAVASLLTSPLLTSLSLSTAIPISMICDSIFYNDVNTSAWYYLGIILIFSSFVFTSLESEERTMNTAVQDALGEAIENDEILSPILSPYLSGMNVSMFTNSSSNGVEGHTNEPTSKSLGVTTSPIEATEEFMIGEPLNGIRTNHNFLANSQVVVSGGKNHKYFIREIGSLAESIGSLPQLEPNNSV</sequence>
<dbReference type="SUPFAM" id="SSF103481">
    <property type="entry name" value="Multidrug resistance efflux transporter EmrE"/>
    <property type="match status" value="1"/>
</dbReference>
<accession>A0A9W7DGG5</accession>
<feature type="transmembrane region" description="Helical" evidence="5">
    <location>
        <begin position="361"/>
        <end position="379"/>
    </location>
</feature>
<feature type="transmembrane region" description="Helical" evidence="5">
    <location>
        <begin position="391"/>
        <end position="415"/>
    </location>
</feature>
<comment type="caution">
    <text evidence="7">The sequence shown here is derived from an EMBL/GenBank/DDBJ whole genome shotgun (WGS) entry which is preliminary data.</text>
</comment>
<dbReference type="GO" id="GO:0000329">
    <property type="term" value="C:fungal-type vacuole membrane"/>
    <property type="evidence" value="ECO:0007669"/>
    <property type="project" value="TreeGrafter"/>
</dbReference>
<evidence type="ECO:0000256" key="3">
    <source>
        <dbReference type="ARBA" id="ARBA00022989"/>
    </source>
</evidence>
<evidence type="ECO:0000256" key="2">
    <source>
        <dbReference type="ARBA" id="ARBA00022692"/>
    </source>
</evidence>
<dbReference type="InterPro" id="IPR000620">
    <property type="entry name" value="EamA_dom"/>
</dbReference>
<protein>
    <submittedName>
        <fullName evidence="7">Unnamed protein product</fullName>
    </submittedName>
</protein>
<evidence type="ECO:0000313" key="8">
    <source>
        <dbReference type="Proteomes" id="UP001165063"/>
    </source>
</evidence>
<keyword evidence="2 5" id="KW-0812">Transmembrane</keyword>
<evidence type="ECO:0000256" key="5">
    <source>
        <dbReference type="SAM" id="Phobius"/>
    </source>
</evidence>
<feature type="domain" description="EamA" evidence="6">
    <location>
        <begin position="255"/>
        <end position="331"/>
    </location>
</feature>
<feature type="transmembrane region" description="Helical" evidence="5">
    <location>
        <begin position="291"/>
        <end position="307"/>
    </location>
</feature>
<dbReference type="InterPro" id="IPR037185">
    <property type="entry name" value="EmrE-like"/>
</dbReference>
<dbReference type="AlphaFoldDB" id="A0A9W7DGG5"/>
<gene>
    <name evidence="7" type="ORF">Amon01_000042100</name>
</gene>
<dbReference type="PANTHER" id="PTHR23051">
    <property type="entry name" value="SOLUTE CARRIER FAMILY 35, MEMBER F5"/>
    <property type="match status" value="1"/>
</dbReference>
<organism evidence="7 8">
    <name type="scientific">Ambrosiozyma monospora</name>
    <name type="common">Yeast</name>
    <name type="synonym">Endomycopsis monosporus</name>
    <dbReference type="NCBI Taxonomy" id="43982"/>
    <lineage>
        <taxon>Eukaryota</taxon>
        <taxon>Fungi</taxon>
        <taxon>Dikarya</taxon>
        <taxon>Ascomycota</taxon>
        <taxon>Saccharomycotina</taxon>
        <taxon>Pichiomycetes</taxon>
        <taxon>Pichiales</taxon>
        <taxon>Pichiaceae</taxon>
        <taxon>Ambrosiozyma</taxon>
    </lineage>
</organism>